<dbReference type="PANTHER" id="PTHR38593:SF1">
    <property type="entry name" value="BLR2558 PROTEIN"/>
    <property type="match status" value="1"/>
</dbReference>
<dbReference type="Gene3D" id="1.20.1260.10">
    <property type="match status" value="1"/>
</dbReference>
<comment type="caution">
    <text evidence="3">The sequence shown here is derived from an EMBL/GenBank/DDBJ whole genome shotgun (WGS) entry which is preliminary data.</text>
</comment>
<evidence type="ECO:0000259" key="2">
    <source>
        <dbReference type="Pfam" id="PF13628"/>
    </source>
</evidence>
<protein>
    <submittedName>
        <fullName evidence="3">DUF4142 domain-containing protein</fullName>
    </submittedName>
</protein>
<dbReference type="EMBL" id="WQKZ01000002">
    <property type="protein sequence ID" value="MVN76162.1"/>
    <property type="molecule type" value="Genomic_DNA"/>
</dbReference>
<dbReference type="Proteomes" id="UP000441336">
    <property type="component" value="Unassembled WGS sequence"/>
</dbReference>
<dbReference type="PANTHER" id="PTHR38593">
    <property type="entry name" value="BLR2558 PROTEIN"/>
    <property type="match status" value="1"/>
</dbReference>
<reference evidence="3 4" key="1">
    <citation type="submission" date="2019-12" db="EMBL/GenBank/DDBJ databases">
        <title>Hymenobacter sp. HMF4947 Genome sequencing and assembly.</title>
        <authorList>
            <person name="Kang H."/>
            <person name="Cha I."/>
            <person name="Kim H."/>
            <person name="Joh K."/>
        </authorList>
    </citation>
    <scope>NUCLEOTIDE SEQUENCE [LARGE SCALE GENOMIC DNA]</scope>
    <source>
        <strain evidence="3 4">HMF4947</strain>
    </source>
</reference>
<feature type="domain" description="DUF4142" evidence="2">
    <location>
        <begin position="121"/>
        <end position="254"/>
    </location>
</feature>
<feature type="region of interest" description="Disordered" evidence="1">
    <location>
        <begin position="63"/>
        <end position="121"/>
    </location>
</feature>
<proteinExistence type="predicted"/>
<evidence type="ECO:0000313" key="4">
    <source>
        <dbReference type="Proteomes" id="UP000441336"/>
    </source>
</evidence>
<evidence type="ECO:0000313" key="3">
    <source>
        <dbReference type="EMBL" id="MVN76162.1"/>
    </source>
</evidence>
<evidence type="ECO:0000256" key="1">
    <source>
        <dbReference type="SAM" id="MobiDB-lite"/>
    </source>
</evidence>
<accession>A0A7K1TCV9</accession>
<sequence>MLFLKINRAATQPIIRWPTSYKPQTLLPPHRIPAPTPTSVSLMKRLFLPLLGASLLALNACSSSTTEGNGNDTASKSGVTTDSATTAMPAGAASPENQPAMAGSNKSEGGDPNGPTAPHANDAEFMMSAAHSDQNEIQLSKMALAKGVSETAKTYANQMITDHTKSSANLKPIAAKAGVTLPTDMDADHKAMAPQMEKLSGKAFEEKYIQQMVADHQKTANTLKAHQQMTKDAQLQGWITTTLPVVEGHLKMASTDANMKM</sequence>
<organism evidence="3 4">
    <name type="scientific">Hymenobacter ginkgonis</name>
    <dbReference type="NCBI Taxonomy" id="2682976"/>
    <lineage>
        <taxon>Bacteria</taxon>
        <taxon>Pseudomonadati</taxon>
        <taxon>Bacteroidota</taxon>
        <taxon>Cytophagia</taxon>
        <taxon>Cytophagales</taxon>
        <taxon>Hymenobacteraceae</taxon>
        <taxon>Hymenobacter</taxon>
    </lineage>
</organism>
<dbReference type="Pfam" id="PF13628">
    <property type="entry name" value="DUF4142"/>
    <property type="match status" value="1"/>
</dbReference>
<dbReference type="InterPro" id="IPR012347">
    <property type="entry name" value="Ferritin-like"/>
</dbReference>
<keyword evidence="4" id="KW-1185">Reference proteome</keyword>
<feature type="compositionally biased region" description="Polar residues" evidence="1">
    <location>
        <begin position="65"/>
        <end position="86"/>
    </location>
</feature>
<dbReference type="InterPro" id="IPR025419">
    <property type="entry name" value="DUF4142"/>
</dbReference>
<dbReference type="AlphaFoldDB" id="A0A7K1TCV9"/>
<gene>
    <name evidence="3" type="ORF">GO988_07480</name>
</gene>
<name>A0A7K1TCV9_9BACT</name>